<comment type="caution">
    <text evidence="1">The sequence shown here is derived from an EMBL/GenBank/DDBJ whole genome shotgun (WGS) entry which is preliminary data.</text>
</comment>
<organism evidence="1 2">
    <name type="scientific">Ensifer oleiphilus</name>
    <dbReference type="NCBI Taxonomy" id="2742698"/>
    <lineage>
        <taxon>Bacteria</taxon>
        <taxon>Pseudomonadati</taxon>
        <taxon>Pseudomonadota</taxon>
        <taxon>Alphaproteobacteria</taxon>
        <taxon>Hyphomicrobiales</taxon>
        <taxon>Rhizobiaceae</taxon>
        <taxon>Sinorhizobium/Ensifer group</taxon>
        <taxon>Ensifer</taxon>
    </lineage>
</organism>
<gene>
    <name evidence="1" type="ORF">HT585_21335</name>
</gene>
<dbReference type="RefSeq" id="WP_176354824.1">
    <property type="nucleotide sequence ID" value="NZ_JABWDU010000005.1"/>
</dbReference>
<dbReference type="AlphaFoldDB" id="A0A7Y6UPI5"/>
<accession>A0A7Y6UPI5</accession>
<dbReference type="InterPro" id="IPR042557">
    <property type="entry name" value="SCO4226"/>
</dbReference>
<sequence>MPTFIIERDVPGADKLSQDDLCAISAKSNAVVADLGVPYTWITSYVAGDKIYCVHEAPSADVIREHAERGGFPANRITEVAAVIGPSTASQGNSGK</sequence>
<evidence type="ECO:0000313" key="1">
    <source>
        <dbReference type="EMBL" id="NVD41415.1"/>
    </source>
</evidence>
<keyword evidence="2" id="KW-1185">Reference proteome</keyword>
<evidence type="ECO:0000313" key="2">
    <source>
        <dbReference type="Proteomes" id="UP000520198"/>
    </source>
</evidence>
<dbReference type="Pfam" id="PF14026">
    <property type="entry name" value="SCO4226-like"/>
    <property type="match status" value="1"/>
</dbReference>
<reference evidence="1 2" key="1">
    <citation type="submission" date="2020-06" db="EMBL/GenBank/DDBJ databases">
        <authorList>
            <person name="Grouzdev D.S."/>
        </authorList>
    </citation>
    <scope>NUCLEOTIDE SEQUENCE [LARGE SCALE GENOMIC DNA]</scope>
    <source>
        <strain evidence="1 2">HO-A22</strain>
    </source>
</reference>
<dbReference type="Proteomes" id="UP000520198">
    <property type="component" value="Unassembled WGS sequence"/>
</dbReference>
<dbReference type="InterPro" id="IPR025336">
    <property type="entry name" value="SCO4226-like"/>
</dbReference>
<dbReference type="EMBL" id="JABWDU010000005">
    <property type="protein sequence ID" value="NVD41415.1"/>
    <property type="molecule type" value="Genomic_DNA"/>
</dbReference>
<proteinExistence type="predicted"/>
<protein>
    <submittedName>
        <fullName evidence="1">DUF4242 domain-containing protein</fullName>
    </submittedName>
</protein>
<dbReference type="Gene3D" id="3.30.70.3090">
    <property type="entry name" value="ORF SCO4226, nickel-binding ferredoxin-like monomer"/>
    <property type="match status" value="1"/>
</dbReference>
<name>A0A7Y6UPI5_9HYPH</name>